<evidence type="ECO:0000259" key="1">
    <source>
        <dbReference type="Pfam" id="PF20613"/>
    </source>
</evidence>
<dbReference type="Proteomes" id="UP000003345">
    <property type="component" value="Unassembled WGS sequence"/>
</dbReference>
<dbReference type="Pfam" id="PF20613">
    <property type="entry name" value="HipA_2"/>
    <property type="match status" value="1"/>
</dbReference>
<dbReference type="OrthoDB" id="8440774at2"/>
<gene>
    <name evidence="2" type="ORF">HMPREF1054_1921</name>
</gene>
<reference evidence="2 3" key="1">
    <citation type="submission" date="2012-04" db="EMBL/GenBank/DDBJ databases">
        <authorList>
            <person name="Harkins D.M."/>
            <person name="Madupu R."/>
            <person name="Durkin A.S."/>
            <person name="Torralba M."/>
            <person name="Methe B."/>
            <person name="Sutton G.G."/>
            <person name="Nelson K.E."/>
        </authorList>
    </citation>
    <scope>NUCLEOTIDE SEQUENCE [LARGE SCALE GENOMIC DNA]</scope>
    <source>
        <strain evidence="2 3">HK411</strain>
    </source>
</reference>
<dbReference type="EMBL" id="AJMU01000076">
    <property type="protein sequence ID" value="EIG23648.1"/>
    <property type="molecule type" value="Genomic_DNA"/>
</dbReference>
<dbReference type="eggNOG" id="ENOG5032TTG">
    <property type="taxonomic scope" value="Bacteria"/>
</dbReference>
<name>I2NCT7_9PAST</name>
<accession>I2NCT7</accession>
<dbReference type="RefSeq" id="WP_005710124.1">
    <property type="nucleotide sequence ID" value="NZ_AJMU01000076.1"/>
</dbReference>
<comment type="caution">
    <text evidence="2">The sequence shown here is derived from an EMBL/GenBank/DDBJ whole genome shotgun (WGS) entry which is preliminary data.</text>
</comment>
<organism evidence="2 3">
    <name type="scientific">Haemophilus paraphrohaemolyticus HK411</name>
    <dbReference type="NCBI Taxonomy" id="1095743"/>
    <lineage>
        <taxon>Bacteria</taxon>
        <taxon>Pseudomonadati</taxon>
        <taxon>Pseudomonadota</taxon>
        <taxon>Gammaproteobacteria</taxon>
        <taxon>Pasteurellales</taxon>
        <taxon>Pasteurellaceae</taxon>
        <taxon>Haemophilus</taxon>
    </lineage>
</organism>
<evidence type="ECO:0000313" key="2">
    <source>
        <dbReference type="EMBL" id="EIG23648.1"/>
    </source>
</evidence>
<dbReference type="InterPro" id="IPR046748">
    <property type="entry name" value="HipA_2"/>
</dbReference>
<sequence>MNKVTLIRERTEMGVTQPFICQTENEQWFVVKTTAMMPIAQLLAEVIGSMLAHEIGLPSPQFCFVDITEKSTQYVSAQWRSALPPGSAFGSAFIRNAKVAKTAQAKNVNYLSEPEQKLLYMFDLWILNSDRTASQIGTGNINLLFDETQQKILVIDHNLAFDETAIFNEHIFSPQNRDWELDWVDKETFTQKAIDTLTKFDHIYQSIPDDWFPLDDEAFQQMETKIRKIQSILNRIKEEHYWDNIK</sequence>
<dbReference type="AlphaFoldDB" id="I2NCT7"/>
<proteinExistence type="predicted"/>
<dbReference type="PATRIC" id="fig|1095743.3.peg.1866"/>
<protein>
    <submittedName>
        <fullName evidence="2">Toxin-antitoxin system, toxin component, HipA family</fullName>
    </submittedName>
</protein>
<feature type="domain" description="HipA-like kinase" evidence="1">
    <location>
        <begin position="5"/>
        <end position="245"/>
    </location>
</feature>
<evidence type="ECO:0000313" key="3">
    <source>
        <dbReference type="Proteomes" id="UP000003345"/>
    </source>
</evidence>